<feature type="chain" id="PRO_5042914377" evidence="1">
    <location>
        <begin position="29"/>
        <end position="229"/>
    </location>
</feature>
<proteinExistence type="predicted"/>
<dbReference type="Proteomes" id="UP001374584">
    <property type="component" value="Unassembled WGS sequence"/>
</dbReference>
<sequence>MHASRSHLVPWVIMLGRLFFSIPSDVNTGSLDVSICLLANGESGVDRLVLHALCIERSNMHPSRSHLVPWVIMLGRLFFSIPSDVNTGSLDVSICLLANGEWGVDRLVELWLGDHEKLGYACKLFFFIPSDANIGSLDVSICLLANGEWRVDCLMSMYCLPTKRCCTSSRTDEMDWNLGLVITRSWAMHVDCCFPYLAMQTLGHLMFPFAYLPMASRGWTVSWYGVLRT</sequence>
<name>A0AAN9MPP4_PHACN</name>
<evidence type="ECO:0000313" key="2">
    <source>
        <dbReference type="EMBL" id="KAK7355298.1"/>
    </source>
</evidence>
<evidence type="ECO:0000313" key="3">
    <source>
        <dbReference type="Proteomes" id="UP001374584"/>
    </source>
</evidence>
<dbReference type="EMBL" id="JAYMYR010000006">
    <property type="protein sequence ID" value="KAK7355298.1"/>
    <property type="molecule type" value="Genomic_DNA"/>
</dbReference>
<keyword evidence="3" id="KW-1185">Reference proteome</keyword>
<gene>
    <name evidence="2" type="ORF">VNO80_14552</name>
</gene>
<protein>
    <submittedName>
        <fullName evidence="2">Uncharacterized protein</fullName>
    </submittedName>
</protein>
<feature type="signal peptide" evidence="1">
    <location>
        <begin position="1"/>
        <end position="28"/>
    </location>
</feature>
<dbReference type="AlphaFoldDB" id="A0AAN9MPP4"/>
<evidence type="ECO:0000256" key="1">
    <source>
        <dbReference type="SAM" id="SignalP"/>
    </source>
</evidence>
<accession>A0AAN9MPP4</accession>
<organism evidence="2 3">
    <name type="scientific">Phaseolus coccineus</name>
    <name type="common">Scarlet runner bean</name>
    <name type="synonym">Phaseolus multiflorus</name>
    <dbReference type="NCBI Taxonomy" id="3886"/>
    <lineage>
        <taxon>Eukaryota</taxon>
        <taxon>Viridiplantae</taxon>
        <taxon>Streptophyta</taxon>
        <taxon>Embryophyta</taxon>
        <taxon>Tracheophyta</taxon>
        <taxon>Spermatophyta</taxon>
        <taxon>Magnoliopsida</taxon>
        <taxon>eudicotyledons</taxon>
        <taxon>Gunneridae</taxon>
        <taxon>Pentapetalae</taxon>
        <taxon>rosids</taxon>
        <taxon>fabids</taxon>
        <taxon>Fabales</taxon>
        <taxon>Fabaceae</taxon>
        <taxon>Papilionoideae</taxon>
        <taxon>50 kb inversion clade</taxon>
        <taxon>NPAAA clade</taxon>
        <taxon>indigoferoid/millettioid clade</taxon>
        <taxon>Phaseoleae</taxon>
        <taxon>Phaseolus</taxon>
    </lineage>
</organism>
<reference evidence="2 3" key="1">
    <citation type="submission" date="2024-01" db="EMBL/GenBank/DDBJ databases">
        <title>The genomes of 5 underutilized Papilionoideae crops provide insights into root nodulation and disease resistanc.</title>
        <authorList>
            <person name="Jiang F."/>
        </authorList>
    </citation>
    <scope>NUCLEOTIDE SEQUENCE [LARGE SCALE GENOMIC DNA]</scope>
    <source>
        <strain evidence="2">JINMINGXINNONG_FW02</strain>
        <tissue evidence="2">Leaves</tissue>
    </source>
</reference>
<comment type="caution">
    <text evidence="2">The sequence shown here is derived from an EMBL/GenBank/DDBJ whole genome shotgun (WGS) entry which is preliminary data.</text>
</comment>
<keyword evidence="1" id="KW-0732">Signal</keyword>